<evidence type="ECO:0000256" key="1">
    <source>
        <dbReference type="ARBA" id="ARBA00004651"/>
    </source>
</evidence>
<reference evidence="10 11" key="1">
    <citation type="submission" date="2020-08" db="EMBL/GenBank/DDBJ databases">
        <title>Genomic Encyclopedia of Type Strains, Phase IV (KMG-IV): sequencing the most valuable type-strain genomes for metagenomic binning, comparative biology and taxonomic classification.</title>
        <authorList>
            <person name="Goeker M."/>
        </authorList>
    </citation>
    <scope>NUCLEOTIDE SEQUENCE [LARGE SCALE GENOMIC DNA]</scope>
    <source>
        <strain evidence="10 11">DSM 103462</strain>
    </source>
</reference>
<evidence type="ECO:0000256" key="7">
    <source>
        <dbReference type="ARBA" id="ARBA00023136"/>
    </source>
</evidence>
<sequence length="192" mass="20630">MKSRKYVFTALFAALISIGCVIAIPLPGGVPITVQNLFCILAGGILGTFYGAFSVFIWMILGAVGIPVFANAHGGLAIILGPTGGYMWGYALGSLFLGLALGKPKFGEKKKDVKFIIKIALLSLIAYALVYLPGIPWFMHVMAGKGKPQTFQSALKLTFIPFIPGDLIKWAVTIPLIRALRPVAARYLNSEE</sequence>
<proteinExistence type="inferred from homology"/>
<evidence type="ECO:0000256" key="3">
    <source>
        <dbReference type="ARBA" id="ARBA00022448"/>
    </source>
</evidence>
<dbReference type="PANTHER" id="PTHR34295">
    <property type="entry name" value="BIOTIN TRANSPORTER BIOY"/>
    <property type="match status" value="1"/>
</dbReference>
<feature type="transmembrane region" description="Helical" evidence="9">
    <location>
        <begin position="86"/>
        <end position="103"/>
    </location>
</feature>
<keyword evidence="3 8" id="KW-0813">Transport</keyword>
<protein>
    <recommendedName>
        <fullName evidence="8">Biotin transporter</fullName>
    </recommendedName>
</protein>
<evidence type="ECO:0000256" key="6">
    <source>
        <dbReference type="ARBA" id="ARBA00022989"/>
    </source>
</evidence>
<evidence type="ECO:0000256" key="2">
    <source>
        <dbReference type="ARBA" id="ARBA00010692"/>
    </source>
</evidence>
<keyword evidence="5 9" id="KW-0812">Transmembrane</keyword>
<dbReference type="Gene3D" id="1.10.1760.20">
    <property type="match status" value="1"/>
</dbReference>
<name>A0A7W8G7N0_9SPIR</name>
<comment type="similarity">
    <text evidence="2 8">Belongs to the BioY family.</text>
</comment>
<dbReference type="GO" id="GO:0015225">
    <property type="term" value="F:biotin transmembrane transporter activity"/>
    <property type="evidence" value="ECO:0007669"/>
    <property type="project" value="UniProtKB-UniRule"/>
</dbReference>
<evidence type="ECO:0000256" key="8">
    <source>
        <dbReference type="PIRNR" id="PIRNR016661"/>
    </source>
</evidence>
<dbReference type="RefSeq" id="WP_184657531.1">
    <property type="nucleotide sequence ID" value="NZ_CP031518.1"/>
</dbReference>
<dbReference type="PIRSF" id="PIRSF016661">
    <property type="entry name" value="BioY"/>
    <property type="match status" value="1"/>
</dbReference>
<organism evidence="10 11">
    <name type="scientific">Treponema ruminis</name>
    <dbReference type="NCBI Taxonomy" id="744515"/>
    <lineage>
        <taxon>Bacteria</taxon>
        <taxon>Pseudomonadati</taxon>
        <taxon>Spirochaetota</taxon>
        <taxon>Spirochaetia</taxon>
        <taxon>Spirochaetales</taxon>
        <taxon>Treponemataceae</taxon>
        <taxon>Treponema</taxon>
    </lineage>
</organism>
<accession>A0A7W8G7N0</accession>
<dbReference type="AlphaFoldDB" id="A0A7W8G7N0"/>
<dbReference type="PANTHER" id="PTHR34295:SF4">
    <property type="entry name" value="BIOTIN TRANSPORTER BIOY-RELATED"/>
    <property type="match status" value="1"/>
</dbReference>
<dbReference type="Pfam" id="PF02632">
    <property type="entry name" value="BioY"/>
    <property type="match status" value="1"/>
</dbReference>
<evidence type="ECO:0000256" key="5">
    <source>
        <dbReference type="ARBA" id="ARBA00022692"/>
    </source>
</evidence>
<keyword evidence="7 8" id="KW-0472">Membrane</keyword>
<dbReference type="InterPro" id="IPR003784">
    <property type="entry name" value="BioY"/>
</dbReference>
<keyword evidence="6 9" id="KW-1133">Transmembrane helix</keyword>
<keyword evidence="4 8" id="KW-1003">Cell membrane</keyword>
<feature type="transmembrane region" description="Helical" evidence="9">
    <location>
        <begin position="33"/>
        <end position="53"/>
    </location>
</feature>
<evidence type="ECO:0000313" key="11">
    <source>
        <dbReference type="Proteomes" id="UP000518887"/>
    </source>
</evidence>
<dbReference type="Proteomes" id="UP000518887">
    <property type="component" value="Unassembled WGS sequence"/>
</dbReference>
<comment type="caution">
    <text evidence="10">The sequence shown here is derived from an EMBL/GenBank/DDBJ whole genome shotgun (WGS) entry which is preliminary data.</text>
</comment>
<feature type="transmembrane region" description="Helical" evidence="9">
    <location>
        <begin position="115"/>
        <end position="139"/>
    </location>
</feature>
<gene>
    <name evidence="10" type="ORF">HNP76_000685</name>
</gene>
<dbReference type="EMBL" id="JACHFQ010000002">
    <property type="protein sequence ID" value="MBB5225341.1"/>
    <property type="molecule type" value="Genomic_DNA"/>
</dbReference>
<evidence type="ECO:0000256" key="4">
    <source>
        <dbReference type="ARBA" id="ARBA00022475"/>
    </source>
</evidence>
<dbReference type="GO" id="GO:0005886">
    <property type="term" value="C:plasma membrane"/>
    <property type="evidence" value="ECO:0007669"/>
    <property type="project" value="UniProtKB-SubCell"/>
</dbReference>
<evidence type="ECO:0000313" key="10">
    <source>
        <dbReference type="EMBL" id="MBB5225341.1"/>
    </source>
</evidence>
<evidence type="ECO:0000256" key="9">
    <source>
        <dbReference type="SAM" id="Phobius"/>
    </source>
</evidence>
<keyword evidence="11" id="KW-1185">Reference proteome</keyword>
<comment type="subcellular location">
    <subcellularLocation>
        <location evidence="1 8">Cell membrane</location>
        <topology evidence="1 8">Multi-pass membrane protein</topology>
    </subcellularLocation>
</comment>
<dbReference type="PROSITE" id="PS51257">
    <property type="entry name" value="PROKAR_LIPOPROTEIN"/>
    <property type="match status" value="1"/>
</dbReference>